<evidence type="ECO:0000313" key="2">
    <source>
        <dbReference type="Proteomes" id="UP000616769"/>
    </source>
</evidence>
<accession>A0A131ZY46</accession>
<dbReference type="Gene3D" id="2.130.10.10">
    <property type="entry name" value="YVTN repeat-like/Quinoprotein amine dehydrogenase"/>
    <property type="match status" value="1"/>
</dbReference>
<dbReference type="GO" id="GO:0008352">
    <property type="term" value="C:katanin complex"/>
    <property type="evidence" value="ECO:0007669"/>
    <property type="project" value="TreeGrafter"/>
</dbReference>
<dbReference type="PROSITE" id="PS00678">
    <property type="entry name" value="WD_REPEATS_1"/>
    <property type="match status" value="1"/>
</dbReference>
<dbReference type="Pfam" id="PF00400">
    <property type="entry name" value="WD40"/>
    <property type="match status" value="3"/>
</dbReference>
<dbReference type="PANTHER" id="PTHR19845">
    <property type="entry name" value="KATANIN P80 SUBUNIT"/>
    <property type="match status" value="1"/>
</dbReference>
<dbReference type="PROSITE" id="PS50082">
    <property type="entry name" value="WD_REPEATS_2"/>
    <property type="match status" value="3"/>
</dbReference>
<dbReference type="EMBL" id="JXLN01006127">
    <property type="protein sequence ID" value="KPM03782.1"/>
    <property type="molecule type" value="Genomic_DNA"/>
</dbReference>
<dbReference type="PRINTS" id="PR00320">
    <property type="entry name" value="GPROTEINBRPT"/>
</dbReference>
<dbReference type="PANTHER" id="PTHR19845:SF0">
    <property type="entry name" value="KATANIN P80 WD40 REPEAT-CONTAINING SUBUNIT B1"/>
    <property type="match status" value="1"/>
</dbReference>
<sequence length="257" mass="28944">MAIEPRLMIQTLTGHKTNVRCIDFHPYGHFLASGSFDTSIKLWDYRKKTCIITYKIHSKDVHCLKLSPDGRWLASGGNEGSVMLYDIVAGKMLAELKGHSASVTDVVFHPNEFLLASSSSDGSVKFWDLESFMQVSCSLPEMGAIRKIAFHPEGKSLIASGKDSMKIYGWEPSHLFDTVSTHWGRLNDMAVLDEQLVAGSYSTTNVSVFMVDLTVLQPFNYANRGKSNLYDRDSVLRQSKRRSFDFDQTSKTRKQLE</sequence>
<proteinExistence type="predicted"/>
<dbReference type="InterPro" id="IPR019775">
    <property type="entry name" value="WD40_repeat_CS"/>
</dbReference>
<organism evidence="1 2">
    <name type="scientific">Sarcoptes scabiei</name>
    <name type="common">Itch mite</name>
    <name type="synonym">Acarus scabiei</name>
    <dbReference type="NCBI Taxonomy" id="52283"/>
    <lineage>
        <taxon>Eukaryota</taxon>
        <taxon>Metazoa</taxon>
        <taxon>Ecdysozoa</taxon>
        <taxon>Arthropoda</taxon>
        <taxon>Chelicerata</taxon>
        <taxon>Arachnida</taxon>
        <taxon>Acari</taxon>
        <taxon>Acariformes</taxon>
        <taxon>Sarcoptiformes</taxon>
        <taxon>Astigmata</taxon>
        <taxon>Psoroptidia</taxon>
        <taxon>Sarcoptoidea</taxon>
        <taxon>Sarcoptidae</taxon>
        <taxon>Sarcoptinae</taxon>
        <taxon>Sarcoptes</taxon>
    </lineage>
</organism>
<dbReference type="InterPro" id="IPR015943">
    <property type="entry name" value="WD40/YVTN_repeat-like_dom_sf"/>
</dbReference>
<dbReference type="CDD" id="cd00200">
    <property type="entry name" value="WD40"/>
    <property type="match status" value="1"/>
</dbReference>
<gene>
    <name evidence="1" type="ORF">QR98_0022160</name>
</gene>
<comment type="caution">
    <text evidence="1">The sequence shown here is derived from an EMBL/GenBank/DDBJ whole genome shotgun (WGS) entry which is preliminary data.</text>
</comment>
<dbReference type="InterPro" id="IPR036322">
    <property type="entry name" value="WD40_repeat_dom_sf"/>
</dbReference>
<dbReference type="InterPro" id="IPR001680">
    <property type="entry name" value="WD40_rpt"/>
</dbReference>
<dbReference type="PROSITE" id="PS50294">
    <property type="entry name" value="WD_REPEATS_REGION"/>
    <property type="match status" value="3"/>
</dbReference>
<protein>
    <submittedName>
        <fullName evidence="1">Katanin p80 WD40-containing subunit B1-like protein</fullName>
    </submittedName>
</protein>
<evidence type="ECO:0000313" key="1">
    <source>
        <dbReference type="EMBL" id="KPM03782.1"/>
    </source>
</evidence>
<dbReference type="SMART" id="SM00320">
    <property type="entry name" value="WD40"/>
    <property type="match status" value="4"/>
</dbReference>
<dbReference type="VEuPathDB" id="VectorBase:SSCA004301"/>
<dbReference type="Proteomes" id="UP000616769">
    <property type="component" value="Unassembled WGS sequence"/>
</dbReference>
<dbReference type="InterPro" id="IPR020472">
    <property type="entry name" value="WD40_PAC1"/>
</dbReference>
<dbReference type="GO" id="GO:0007019">
    <property type="term" value="P:microtubule depolymerization"/>
    <property type="evidence" value="ECO:0007669"/>
    <property type="project" value="TreeGrafter"/>
</dbReference>
<reference evidence="1 2" key="1">
    <citation type="journal article" date="2015" name="Parasit. Vectors">
        <title>Draft genome of the scabies mite.</title>
        <authorList>
            <person name="Rider S.D.Jr."/>
            <person name="Morgan M.S."/>
            <person name="Arlian L.G."/>
        </authorList>
    </citation>
    <scope>NUCLEOTIDE SEQUENCE [LARGE SCALE GENOMIC DNA]</scope>
    <source>
        <strain evidence="1">Arlian Lab</strain>
    </source>
</reference>
<dbReference type="OrthoDB" id="10251605at2759"/>
<name>A0A131ZY46_SARSC</name>
<dbReference type="AlphaFoldDB" id="A0A131ZY46"/>
<dbReference type="SUPFAM" id="SSF50978">
    <property type="entry name" value="WD40 repeat-like"/>
    <property type="match status" value="1"/>
</dbReference>